<dbReference type="Gene3D" id="1.10.4160.10">
    <property type="entry name" value="Hydantoin permease"/>
    <property type="match status" value="1"/>
</dbReference>
<feature type="transmembrane region" description="Helical" evidence="6">
    <location>
        <begin position="62"/>
        <end position="85"/>
    </location>
</feature>
<feature type="transmembrane region" description="Helical" evidence="6">
    <location>
        <begin position="106"/>
        <end position="127"/>
    </location>
</feature>
<dbReference type="InterPro" id="IPR001248">
    <property type="entry name" value="Pur-cyt_permease"/>
</dbReference>
<dbReference type="GO" id="GO:0015209">
    <property type="term" value="F:cytosine transmembrane transporter activity"/>
    <property type="evidence" value="ECO:0007669"/>
    <property type="project" value="InterPro"/>
</dbReference>
<dbReference type="EMBL" id="CP012621">
    <property type="protein sequence ID" value="ATG73138.1"/>
    <property type="molecule type" value="Genomic_DNA"/>
</dbReference>
<evidence type="ECO:0000313" key="7">
    <source>
        <dbReference type="EMBL" id="ATG73138.1"/>
    </source>
</evidence>
<evidence type="ECO:0000256" key="3">
    <source>
        <dbReference type="ARBA" id="ARBA00022692"/>
    </source>
</evidence>
<feature type="transmembrane region" description="Helical" evidence="6">
    <location>
        <begin position="362"/>
        <end position="384"/>
    </location>
</feature>
<evidence type="ECO:0000256" key="5">
    <source>
        <dbReference type="ARBA" id="ARBA00023136"/>
    </source>
</evidence>
<dbReference type="RefSeq" id="WP_096778618.1">
    <property type="nucleotide sequence ID" value="NZ_CP012621.1"/>
</dbReference>
<sequence>MTQHEHINHSLEAERGDTPLLPSERVWGFWEFSYANSALAIATWAFLIGGATALFVGPREGIAAIIIGNILGVLLATFSTCVPCGKYGTEQFTFLRSMFGANGSRLVYVLAVVLLTMGWLAVLGLMFGRSIDGLGSLISDHQTDPNGVLVLAAGAFAILLTALVVARGPTSIKVFNTIVAPALVLIMGVMLYLILGQHSFAELMALPALDAPFDSKRVNFMIAVEVNMAAGFSWWPYIGNLARLSKNQRTAFWPNIIGIFCAAALGEVVGLLAAAALGNSDPTVWMTHIGGLVFGIIALGFVAFANVTSMINILYTAIVGLRQLAGAGLRALKWELLVVAFCIVPVLIVLLGPGIYDGFFIFLVWTSALNSALAGIGIADYFFLRRQRLNLRYLYTHERQSPYHYWKGFNPIALVALVAGFAIYVVLFNPQTLANTELFTFISASIPSCALAGLLHYGLTRALAARLGWGAYPQGDQGRAEMLDSNVRGFSND</sequence>
<proteinExistence type="inferred from homology"/>
<evidence type="ECO:0000256" key="4">
    <source>
        <dbReference type="ARBA" id="ARBA00022989"/>
    </source>
</evidence>
<name>A0A291HM11_9GAMM</name>
<keyword evidence="8" id="KW-1185">Reference proteome</keyword>
<comment type="subcellular location">
    <subcellularLocation>
        <location evidence="1">Membrane</location>
        <topology evidence="1">Multi-pass membrane protein</topology>
    </subcellularLocation>
</comment>
<organism evidence="7 8">
    <name type="scientific">Zobellella denitrificans</name>
    <dbReference type="NCBI Taxonomy" id="347534"/>
    <lineage>
        <taxon>Bacteria</taxon>
        <taxon>Pseudomonadati</taxon>
        <taxon>Pseudomonadota</taxon>
        <taxon>Gammaproteobacteria</taxon>
        <taxon>Aeromonadales</taxon>
        <taxon>Aeromonadaceae</taxon>
        <taxon>Zobellella</taxon>
    </lineage>
</organism>
<evidence type="ECO:0000256" key="6">
    <source>
        <dbReference type="SAM" id="Phobius"/>
    </source>
</evidence>
<feature type="transmembrane region" description="Helical" evidence="6">
    <location>
        <begin position="178"/>
        <end position="200"/>
    </location>
</feature>
<feature type="transmembrane region" description="Helical" evidence="6">
    <location>
        <begin position="289"/>
        <end position="315"/>
    </location>
</feature>
<feature type="transmembrane region" description="Helical" evidence="6">
    <location>
        <begin position="34"/>
        <end position="56"/>
    </location>
</feature>
<dbReference type="Pfam" id="PF02133">
    <property type="entry name" value="Transp_cyt_pur"/>
    <property type="match status" value="1"/>
</dbReference>
<dbReference type="InterPro" id="IPR030191">
    <property type="entry name" value="CodB"/>
</dbReference>
<protein>
    <submittedName>
        <fullName evidence="7">Thiamine permease</fullName>
    </submittedName>
</protein>
<feature type="transmembrane region" description="Helical" evidence="6">
    <location>
        <begin position="405"/>
        <end position="426"/>
    </location>
</feature>
<dbReference type="PANTHER" id="PTHR30569">
    <property type="entry name" value="CYTOSINE TRANSPORTER CODB"/>
    <property type="match status" value="1"/>
</dbReference>
<reference evidence="8" key="1">
    <citation type="submission" date="2015-09" db="EMBL/GenBank/DDBJ databases">
        <authorList>
            <person name="Shao Z."/>
            <person name="Wang L."/>
        </authorList>
    </citation>
    <scope>NUCLEOTIDE SEQUENCE [LARGE SCALE GENOMIC DNA]</scope>
    <source>
        <strain evidence="8">F13-1</strain>
    </source>
</reference>
<gene>
    <name evidence="7" type="ORF">AN401_04115</name>
</gene>
<accession>A0A291HM11</accession>
<dbReference type="AlphaFoldDB" id="A0A291HM11"/>
<evidence type="ECO:0000313" key="8">
    <source>
        <dbReference type="Proteomes" id="UP000217763"/>
    </source>
</evidence>
<dbReference type="KEGG" id="zdf:AN401_04115"/>
<evidence type="ECO:0000256" key="2">
    <source>
        <dbReference type="ARBA" id="ARBA00008974"/>
    </source>
</evidence>
<dbReference type="GO" id="GO:0005886">
    <property type="term" value="C:plasma membrane"/>
    <property type="evidence" value="ECO:0007669"/>
    <property type="project" value="TreeGrafter"/>
</dbReference>
<dbReference type="Proteomes" id="UP000217763">
    <property type="component" value="Chromosome"/>
</dbReference>
<keyword evidence="4 6" id="KW-1133">Transmembrane helix</keyword>
<feature type="transmembrane region" description="Helical" evidence="6">
    <location>
        <begin position="251"/>
        <end position="277"/>
    </location>
</feature>
<dbReference type="PANTHER" id="PTHR30569:SF0">
    <property type="entry name" value="CYTOSINE PERMEASE"/>
    <property type="match status" value="1"/>
</dbReference>
<feature type="transmembrane region" description="Helical" evidence="6">
    <location>
        <begin position="336"/>
        <end position="356"/>
    </location>
</feature>
<keyword evidence="3 6" id="KW-0812">Transmembrane</keyword>
<comment type="similarity">
    <text evidence="2">Belongs to the purine-cytosine permease (2.A.39) family.</text>
</comment>
<feature type="transmembrane region" description="Helical" evidence="6">
    <location>
        <begin position="220"/>
        <end position="239"/>
    </location>
</feature>
<evidence type="ECO:0000256" key="1">
    <source>
        <dbReference type="ARBA" id="ARBA00004141"/>
    </source>
</evidence>
<keyword evidence="5 6" id="KW-0472">Membrane</keyword>
<feature type="transmembrane region" description="Helical" evidence="6">
    <location>
        <begin position="147"/>
        <end position="166"/>
    </location>
</feature>
<feature type="transmembrane region" description="Helical" evidence="6">
    <location>
        <begin position="438"/>
        <end position="459"/>
    </location>
</feature>